<proteinExistence type="predicted"/>
<dbReference type="EMBL" id="MSLT01000007">
    <property type="protein sequence ID" value="OUD14980.1"/>
    <property type="molecule type" value="Genomic_DNA"/>
</dbReference>
<evidence type="ECO:0000313" key="2">
    <source>
        <dbReference type="Proteomes" id="UP000194798"/>
    </source>
</evidence>
<gene>
    <name evidence="1" type="ORF">TPSD3_04555</name>
</gene>
<sequence>MKVNPSLILIAASVLLTACYEDPQEMVLHDAGQYRGKTDDLASVSERAVMLQDRFHQVQTDR</sequence>
<organism evidence="1 2">
    <name type="scientific">Thioflexithrix psekupsensis</name>
    <dbReference type="NCBI Taxonomy" id="1570016"/>
    <lineage>
        <taxon>Bacteria</taxon>
        <taxon>Pseudomonadati</taxon>
        <taxon>Pseudomonadota</taxon>
        <taxon>Gammaproteobacteria</taxon>
        <taxon>Thiotrichales</taxon>
        <taxon>Thioflexithrix</taxon>
    </lineage>
</organism>
<protein>
    <submittedName>
        <fullName evidence="1">Uncharacterized protein</fullName>
    </submittedName>
</protein>
<accession>A0A251X9Q1</accession>
<keyword evidence="2" id="KW-1185">Reference proteome</keyword>
<dbReference type="RefSeq" id="WP_086487411.1">
    <property type="nucleotide sequence ID" value="NZ_MSLT01000007.1"/>
</dbReference>
<name>A0A251X9Q1_9GAMM</name>
<reference evidence="1 2" key="1">
    <citation type="submission" date="2016-12" db="EMBL/GenBank/DDBJ databases">
        <title>Thioflexothrix psekupsii D3 genome sequencing and assembly.</title>
        <authorList>
            <person name="Fomenkov A."/>
            <person name="Vincze T."/>
            <person name="Grabovich M."/>
            <person name="Anton B.P."/>
            <person name="Dubinina G."/>
            <person name="Orlova M."/>
            <person name="Belousova E."/>
            <person name="Roberts R.J."/>
        </authorList>
    </citation>
    <scope>NUCLEOTIDE SEQUENCE [LARGE SCALE GENOMIC DNA]</scope>
    <source>
        <strain evidence="1">D3</strain>
    </source>
</reference>
<dbReference type="Proteomes" id="UP000194798">
    <property type="component" value="Unassembled WGS sequence"/>
</dbReference>
<comment type="caution">
    <text evidence="1">The sequence shown here is derived from an EMBL/GenBank/DDBJ whole genome shotgun (WGS) entry which is preliminary data.</text>
</comment>
<dbReference type="PROSITE" id="PS51257">
    <property type="entry name" value="PROKAR_LIPOPROTEIN"/>
    <property type="match status" value="1"/>
</dbReference>
<dbReference type="OrthoDB" id="9971913at2"/>
<dbReference type="AlphaFoldDB" id="A0A251X9Q1"/>
<evidence type="ECO:0000313" key="1">
    <source>
        <dbReference type="EMBL" id="OUD14980.1"/>
    </source>
</evidence>